<organism evidence="3 4">
    <name type="scientific">Flavilitoribacter nigricans (strain ATCC 23147 / DSM 23189 / NBRC 102662 / NCIMB 1420 / SS-2)</name>
    <name type="common">Lewinella nigricans</name>
    <dbReference type="NCBI Taxonomy" id="1122177"/>
    <lineage>
        <taxon>Bacteria</taxon>
        <taxon>Pseudomonadati</taxon>
        <taxon>Bacteroidota</taxon>
        <taxon>Saprospiria</taxon>
        <taxon>Saprospirales</taxon>
        <taxon>Lewinellaceae</taxon>
        <taxon>Flavilitoribacter</taxon>
    </lineage>
</organism>
<dbReference type="OrthoDB" id="517867at2"/>
<dbReference type="EMBL" id="PDUD01000072">
    <property type="protein sequence ID" value="PHN00844.1"/>
    <property type="molecule type" value="Genomic_DNA"/>
</dbReference>
<dbReference type="Proteomes" id="UP000223913">
    <property type="component" value="Unassembled WGS sequence"/>
</dbReference>
<feature type="domain" description="DUF2241" evidence="1">
    <location>
        <begin position="2"/>
        <end position="67"/>
    </location>
</feature>
<evidence type="ECO:0000259" key="2">
    <source>
        <dbReference type="Pfam" id="PF13840"/>
    </source>
</evidence>
<evidence type="ECO:0000259" key="1">
    <source>
        <dbReference type="Pfam" id="PF10000"/>
    </source>
</evidence>
<dbReference type="PANTHER" id="PTHR39199">
    <property type="entry name" value="BLR5128 PROTEIN"/>
    <property type="match status" value="1"/>
</dbReference>
<comment type="caution">
    <text evidence="3">The sequence shown here is derived from an EMBL/GenBank/DDBJ whole genome shotgun (WGS) entry which is preliminary data.</text>
</comment>
<dbReference type="InterPro" id="IPR027795">
    <property type="entry name" value="CASTOR_ACT_dom"/>
</dbReference>
<gene>
    <name evidence="3" type="ORF">CRP01_40120</name>
</gene>
<dbReference type="Gene3D" id="3.30.2130.10">
    <property type="entry name" value="VC0802-like"/>
    <property type="match status" value="1"/>
</dbReference>
<dbReference type="InterPro" id="IPR045865">
    <property type="entry name" value="ACT-like_dom_sf"/>
</dbReference>
<keyword evidence="4" id="KW-1185">Reference proteome</keyword>
<sequence>MAGEKDLQLLLRNMAPLQRDGVYVFTTHPDPDPQTLAAAIATFREPEGITCILPRAKADEWELSYTGLMAWITLQIHSSLEAVGLTAAVATALAAEEISCNAVAAYYHDHLFVPLGDAPRALEILRGLSADHGAKTDL</sequence>
<dbReference type="PANTHER" id="PTHR39199:SF1">
    <property type="entry name" value="BLR5128 PROTEIN"/>
    <property type="match status" value="1"/>
</dbReference>
<dbReference type="Pfam" id="PF10000">
    <property type="entry name" value="ACT_3"/>
    <property type="match status" value="1"/>
</dbReference>
<dbReference type="GO" id="GO:0016740">
    <property type="term" value="F:transferase activity"/>
    <property type="evidence" value="ECO:0007669"/>
    <property type="project" value="UniProtKB-KW"/>
</dbReference>
<proteinExistence type="predicted"/>
<reference evidence="3 4" key="1">
    <citation type="submission" date="2017-10" db="EMBL/GenBank/DDBJ databases">
        <title>The draft genome sequence of Lewinella nigricans NBRC 102662.</title>
        <authorList>
            <person name="Wang K."/>
        </authorList>
    </citation>
    <scope>NUCLEOTIDE SEQUENCE [LARGE SCALE GENOMIC DNA]</scope>
    <source>
        <strain evidence="3 4">NBRC 102662</strain>
    </source>
</reference>
<dbReference type="Pfam" id="PF13840">
    <property type="entry name" value="ACT_7"/>
    <property type="match status" value="1"/>
</dbReference>
<keyword evidence="3" id="KW-0808">Transferase</keyword>
<evidence type="ECO:0000313" key="3">
    <source>
        <dbReference type="EMBL" id="PHN00844.1"/>
    </source>
</evidence>
<evidence type="ECO:0000313" key="4">
    <source>
        <dbReference type="Proteomes" id="UP000223913"/>
    </source>
</evidence>
<dbReference type="RefSeq" id="WP_099155744.1">
    <property type="nucleotide sequence ID" value="NZ_PDUD01000072.1"/>
</dbReference>
<dbReference type="SUPFAM" id="SSF55021">
    <property type="entry name" value="ACT-like"/>
    <property type="match status" value="2"/>
</dbReference>
<dbReference type="InterPro" id="IPR018717">
    <property type="entry name" value="DUF2241"/>
</dbReference>
<feature type="domain" description="CASTOR ACT" evidence="2">
    <location>
        <begin position="71"/>
        <end position="126"/>
    </location>
</feature>
<accession>A0A2D0MX54</accession>
<protein>
    <submittedName>
        <fullName evidence="3">Acetyltransferase</fullName>
    </submittedName>
</protein>
<dbReference type="AlphaFoldDB" id="A0A2D0MX54"/>
<name>A0A2D0MX54_FLAN2</name>